<name>A0A1I0FPA6_9ACTN</name>
<organism evidence="1 2">
    <name type="scientific">Nonomuraea wenchangensis</name>
    <dbReference type="NCBI Taxonomy" id="568860"/>
    <lineage>
        <taxon>Bacteria</taxon>
        <taxon>Bacillati</taxon>
        <taxon>Actinomycetota</taxon>
        <taxon>Actinomycetes</taxon>
        <taxon>Streptosporangiales</taxon>
        <taxon>Streptosporangiaceae</taxon>
        <taxon>Nonomuraea</taxon>
    </lineage>
</organism>
<evidence type="ECO:0008006" key="3">
    <source>
        <dbReference type="Google" id="ProtNLM"/>
    </source>
</evidence>
<sequence length="126" mass="14593">MRIREARILLDHKEWSGAYYLAGYAVECGLKVCIAREFRQYCMPDLQLVKDGHTHDLAKLVNLADLKGALAVQESSDPAFAANWSIVKDWNESSRYRVWNESEARNLYKAISQRGHGVLPWVRRNW</sequence>
<protein>
    <recommendedName>
        <fullName evidence="3">HEPN domain-containing protein</fullName>
    </recommendedName>
</protein>
<dbReference type="OrthoDB" id="5183931at2"/>
<keyword evidence="2" id="KW-1185">Reference proteome</keyword>
<dbReference type="EMBL" id="FOHX01000003">
    <property type="protein sequence ID" value="SET59349.1"/>
    <property type="molecule type" value="Genomic_DNA"/>
</dbReference>
<dbReference type="RefSeq" id="WP_143082210.1">
    <property type="nucleotide sequence ID" value="NZ_FOHX01000003.1"/>
</dbReference>
<gene>
    <name evidence="1" type="ORF">SAMN05421811_103531</name>
</gene>
<dbReference type="STRING" id="568860.SAMN05421811_103531"/>
<dbReference type="Proteomes" id="UP000199361">
    <property type="component" value="Unassembled WGS sequence"/>
</dbReference>
<evidence type="ECO:0000313" key="2">
    <source>
        <dbReference type="Proteomes" id="UP000199361"/>
    </source>
</evidence>
<accession>A0A1I0FPA6</accession>
<proteinExistence type="predicted"/>
<dbReference type="AlphaFoldDB" id="A0A1I0FPA6"/>
<reference evidence="1 2" key="1">
    <citation type="submission" date="2016-10" db="EMBL/GenBank/DDBJ databases">
        <authorList>
            <person name="de Groot N.N."/>
        </authorList>
    </citation>
    <scope>NUCLEOTIDE SEQUENCE [LARGE SCALE GENOMIC DNA]</scope>
    <source>
        <strain evidence="1 2">CGMCC 4.5598</strain>
    </source>
</reference>
<evidence type="ECO:0000313" key="1">
    <source>
        <dbReference type="EMBL" id="SET59349.1"/>
    </source>
</evidence>